<accession>A0A8X6GAX9</accession>
<name>A0A8X6GAX9_TRICU</name>
<gene>
    <name evidence="1" type="primary">NCL1_47301</name>
    <name evidence="1" type="ORF">TNCT_265361</name>
</gene>
<protein>
    <recommendedName>
        <fullName evidence="3">Mos1 transposase HTH domain-containing protein</fullName>
    </recommendedName>
</protein>
<comment type="caution">
    <text evidence="1">The sequence shown here is derived from an EMBL/GenBank/DDBJ whole genome shotgun (WGS) entry which is preliminary data.</text>
</comment>
<evidence type="ECO:0000313" key="2">
    <source>
        <dbReference type="Proteomes" id="UP000887116"/>
    </source>
</evidence>
<evidence type="ECO:0000313" key="1">
    <source>
        <dbReference type="EMBL" id="GFR00482.1"/>
    </source>
</evidence>
<dbReference type="AlphaFoldDB" id="A0A8X6GAX9"/>
<sequence>MAAPIQNPAKSEVRSVIRLLHAKGQRLADIHKEIVSVYRNIMNRQNVTKWCRHFSEGRTDVHDKQRTGQPSVISDVLLQRTEEAIRVN</sequence>
<proteinExistence type="predicted"/>
<organism evidence="1 2">
    <name type="scientific">Trichonephila clavata</name>
    <name type="common">Joro spider</name>
    <name type="synonym">Nephila clavata</name>
    <dbReference type="NCBI Taxonomy" id="2740835"/>
    <lineage>
        <taxon>Eukaryota</taxon>
        <taxon>Metazoa</taxon>
        <taxon>Ecdysozoa</taxon>
        <taxon>Arthropoda</taxon>
        <taxon>Chelicerata</taxon>
        <taxon>Arachnida</taxon>
        <taxon>Araneae</taxon>
        <taxon>Araneomorphae</taxon>
        <taxon>Entelegynae</taxon>
        <taxon>Araneoidea</taxon>
        <taxon>Nephilidae</taxon>
        <taxon>Trichonephila</taxon>
    </lineage>
</organism>
<dbReference type="EMBL" id="BMAO01005296">
    <property type="protein sequence ID" value="GFR00482.1"/>
    <property type="molecule type" value="Genomic_DNA"/>
</dbReference>
<dbReference type="Proteomes" id="UP000887116">
    <property type="component" value="Unassembled WGS sequence"/>
</dbReference>
<evidence type="ECO:0008006" key="3">
    <source>
        <dbReference type="Google" id="ProtNLM"/>
    </source>
</evidence>
<keyword evidence="2" id="KW-1185">Reference proteome</keyword>
<reference evidence="1" key="1">
    <citation type="submission" date="2020-07" db="EMBL/GenBank/DDBJ databases">
        <title>Multicomponent nature underlies the extraordinary mechanical properties of spider dragline silk.</title>
        <authorList>
            <person name="Kono N."/>
            <person name="Nakamura H."/>
            <person name="Mori M."/>
            <person name="Yoshida Y."/>
            <person name="Ohtoshi R."/>
            <person name="Malay A.D."/>
            <person name="Moran D.A.P."/>
            <person name="Tomita M."/>
            <person name="Numata K."/>
            <person name="Arakawa K."/>
        </authorList>
    </citation>
    <scope>NUCLEOTIDE SEQUENCE</scope>
</reference>
<dbReference type="OrthoDB" id="6436843at2759"/>